<dbReference type="InterPro" id="IPR015424">
    <property type="entry name" value="PyrdxlP-dep_Trfase"/>
</dbReference>
<keyword evidence="4 10" id="KW-0032">Aminotransferase</keyword>
<dbReference type="PANTHER" id="PTHR43206">
    <property type="entry name" value="AMINOTRANSFERASE"/>
    <property type="match status" value="1"/>
</dbReference>
<dbReference type="SUPFAM" id="SSF53383">
    <property type="entry name" value="PLP-dependent transferases"/>
    <property type="match status" value="1"/>
</dbReference>
<protein>
    <recommendedName>
        <fullName evidence="8">L-lysine-epsilon aminotransferase</fullName>
        <ecNumber evidence="3">2.6.1.36</ecNumber>
    </recommendedName>
    <alternativeName>
        <fullName evidence="7">Lysine 6-aminotransferase</fullName>
    </alternativeName>
</protein>
<evidence type="ECO:0000256" key="3">
    <source>
        <dbReference type="ARBA" id="ARBA00013071"/>
    </source>
</evidence>
<evidence type="ECO:0000256" key="2">
    <source>
        <dbReference type="ARBA" id="ARBA00008954"/>
    </source>
</evidence>
<dbReference type="NCBIfam" id="TIGR03251">
    <property type="entry name" value="LAT_fam"/>
    <property type="match status" value="1"/>
</dbReference>
<comment type="similarity">
    <text evidence="2 9">Belongs to the class-III pyridoxal-phosphate-dependent aminotransferase family.</text>
</comment>
<evidence type="ECO:0000256" key="4">
    <source>
        <dbReference type="ARBA" id="ARBA00022576"/>
    </source>
</evidence>
<comment type="caution">
    <text evidence="10">The sequence shown here is derived from an EMBL/GenBank/DDBJ whole genome shotgun (WGS) entry which is preliminary data.</text>
</comment>
<evidence type="ECO:0000256" key="5">
    <source>
        <dbReference type="ARBA" id="ARBA00022679"/>
    </source>
</evidence>
<dbReference type="AlphaFoldDB" id="A0A538S8S5"/>
<dbReference type="InterPro" id="IPR015422">
    <property type="entry name" value="PyrdxlP-dep_Trfase_small"/>
</dbReference>
<dbReference type="PIRSF" id="PIRSF000521">
    <property type="entry name" value="Transaminase_4ab_Lys_Orn"/>
    <property type="match status" value="1"/>
</dbReference>
<reference evidence="10 11" key="1">
    <citation type="journal article" date="2019" name="Nat. Microbiol.">
        <title>Mediterranean grassland soil C-N compound turnover is dependent on rainfall and depth, and is mediated by genomically divergent microorganisms.</title>
        <authorList>
            <person name="Diamond S."/>
            <person name="Andeer P.F."/>
            <person name="Li Z."/>
            <person name="Crits-Christoph A."/>
            <person name="Burstein D."/>
            <person name="Anantharaman K."/>
            <person name="Lane K.R."/>
            <person name="Thomas B.C."/>
            <person name="Pan C."/>
            <person name="Northen T.R."/>
            <person name="Banfield J.F."/>
        </authorList>
    </citation>
    <scope>NUCLEOTIDE SEQUENCE [LARGE SCALE GENOMIC DNA]</scope>
    <source>
        <strain evidence="10">WS_3</strain>
    </source>
</reference>
<evidence type="ECO:0000256" key="9">
    <source>
        <dbReference type="RuleBase" id="RU003560"/>
    </source>
</evidence>
<dbReference type="InterPro" id="IPR017657">
    <property type="entry name" value="L-lysine_6-transaminase"/>
</dbReference>
<keyword evidence="5 10" id="KW-0808">Transferase</keyword>
<comment type="cofactor">
    <cofactor evidence="1">
        <name>pyridoxal 5'-phosphate</name>
        <dbReference type="ChEBI" id="CHEBI:597326"/>
    </cofactor>
</comment>
<dbReference type="GO" id="GO:0030170">
    <property type="term" value="F:pyridoxal phosphate binding"/>
    <property type="evidence" value="ECO:0007669"/>
    <property type="project" value="InterPro"/>
</dbReference>
<gene>
    <name evidence="10" type="ORF">E6K73_13155</name>
</gene>
<keyword evidence="6 9" id="KW-0663">Pyridoxal phosphate</keyword>
<dbReference type="Gene3D" id="3.40.640.10">
    <property type="entry name" value="Type I PLP-dependent aspartate aminotransferase-like (Major domain)"/>
    <property type="match status" value="1"/>
</dbReference>
<dbReference type="InterPro" id="IPR015421">
    <property type="entry name" value="PyrdxlP-dep_Trfase_major"/>
</dbReference>
<evidence type="ECO:0000256" key="8">
    <source>
        <dbReference type="ARBA" id="ARBA00050040"/>
    </source>
</evidence>
<dbReference type="InterPro" id="IPR005814">
    <property type="entry name" value="Aminotrans_3"/>
</dbReference>
<organism evidence="10 11">
    <name type="scientific">Eiseniibacteriota bacterium</name>
    <dbReference type="NCBI Taxonomy" id="2212470"/>
    <lineage>
        <taxon>Bacteria</taxon>
        <taxon>Candidatus Eiseniibacteriota</taxon>
    </lineage>
</organism>
<dbReference type="GO" id="GO:0045484">
    <property type="term" value="F:L-lysine 6-transaminase activity"/>
    <property type="evidence" value="ECO:0007669"/>
    <property type="project" value="UniProtKB-EC"/>
</dbReference>
<dbReference type="GO" id="GO:0017000">
    <property type="term" value="P:antibiotic biosynthetic process"/>
    <property type="evidence" value="ECO:0007669"/>
    <property type="project" value="InterPro"/>
</dbReference>
<sequence>MKTGSQTRITPAQVHEVLARHILADGYDLVLDLEKSSGRHLHDAKSGRWYLDMFSFFATLPVGLNHPGMREPGFLARLERAALANPTNSDIYTIELAEFVETFGRLAMPDYLPHLFLVAGGALGVENALKAAFDWKVRRNFRKGSREEKGHQVLHFREAFHGRSGYTLSVTNTADPKKHQYFPKFDWPRVSNPKLRFPVDAAEVERVRRAEAESIAEIKSAFRERRDDIACILIEPIQAEGGDNHFRPEFLRALRDLAHENDALLVFDEVQTGMGITGRMWAHQHHDIRPDLLAFGKKTQVCGMMAGGRLDEEPENVFRVSSRINSTWGGNLVDMVRCQRYLEIMAEERLVERAAATGRHLQRALENLQAERPEHLSHARAQGLMGAIDFPDGPARDAVADKAFELGMIILPCGTQSLRFRPPLDTTEAEIDEAIGILGRAIDMSAVKSA</sequence>
<dbReference type="EMBL" id="VBOT01000166">
    <property type="protein sequence ID" value="TMQ47782.1"/>
    <property type="molecule type" value="Genomic_DNA"/>
</dbReference>
<dbReference type="PANTHER" id="PTHR43206:SF2">
    <property type="entry name" value="4-AMINOBUTYRATE AMINOTRANSFERASE GABT"/>
    <property type="match status" value="1"/>
</dbReference>
<name>A0A538S8S5_UNCEI</name>
<evidence type="ECO:0000256" key="6">
    <source>
        <dbReference type="ARBA" id="ARBA00022898"/>
    </source>
</evidence>
<dbReference type="EC" id="2.6.1.36" evidence="3"/>
<dbReference type="CDD" id="cd00610">
    <property type="entry name" value="OAT_like"/>
    <property type="match status" value="1"/>
</dbReference>
<evidence type="ECO:0000256" key="7">
    <source>
        <dbReference type="ARBA" id="ARBA00030921"/>
    </source>
</evidence>
<evidence type="ECO:0000313" key="11">
    <source>
        <dbReference type="Proteomes" id="UP000320184"/>
    </source>
</evidence>
<dbReference type="Proteomes" id="UP000320184">
    <property type="component" value="Unassembled WGS sequence"/>
</dbReference>
<dbReference type="Gene3D" id="3.90.1150.10">
    <property type="entry name" value="Aspartate Aminotransferase, domain 1"/>
    <property type="match status" value="1"/>
</dbReference>
<dbReference type="Pfam" id="PF00202">
    <property type="entry name" value="Aminotran_3"/>
    <property type="match status" value="1"/>
</dbReference>
<evidence type="ECO:0000256" key="1">
    <source>
        <dbReference type="ARBA" id="ARBA00001933"/>
    </source>
</evidence>
<proteinExistence type="inferred from homology"/>
<evidence type="ECO:0000313" key="10">
    <source>
        <dbReference type="EMBL" id="TMQ47782.1"/>
    </source>
</evidence>
<accession>A0A538S8S5</accession>
<dbReference type="GO" id="GO:0009450">
    <property type="term" value="P:gamma-aminobutyric acid catabolic process"/>
    <property type="evidence" value="ECO:0007669"/>
    <property type="project" value="TreeGrafter"/>
</dbReference>